<keyword evidence="3" id="KW-1185">Reference proteome</keyword>
<dbReference type="EMBL" id="JBHTAS010000001">
    <property type="protein sequence ID" value="MFC7140925.1"/>
    <property type="molecule type" value="Genomic_DNA"/>
</dbReference>
<name>A0ABD5Y0K6_9EURY</name>
<sequence>MVDTYQQNISHSSEASTTNDSWQTVKSEPLNISNGEIIYLDGMGICGEIKGASSGYPGRGRGVIRMINPENNLVSNQYATPTIRSDNTNFDKEYSYGNIGEYLQGDGWNYEFQLQLRSQSDGYTAAIRNVDSRLIARKIL</sequence>
<dbReference type="RefSeq" id="WP_274322011.1">
    <property type="nucleotide sequence ID" value="NZ_CP118158.1"/>
</dbReference>
<reference evidence="2 3" key="1">
    <citation type="journal article" date="2019" name="Int. J. Syst. Evol. Microbiol.">
        <title>The Global Catalogue of Microorganisms (GCM) 10K type strain sequencing project: providing services to taxonomists for standard genome sequencing and annotation.</title>
        <authorList>
            <consortium name="The Broad Institute Genomics Platform"/>
            <consortium name="The Broad Institute Genome Sequencing Center for Infectious Disease"/>
            <person name="Wu L."/>
            <person name="Ma J."/>
        </authorList>
    </citation>
    <scope>NUCLEOTIDE SEQUENCE [LARGE SCALE GENOMIC DNA]</scope>
    <source>
        <strain evidence="2 3">XZYJT29</strain>
    </source>
</reference>
<evidence type="ECO:0000313" key="3">
    <source>
        <dbReference type="Proteomes" id="UP001596432"/>
    </source>
</evidence>
<protein>
    <submittedName>
        <fullName evidence="2">Uncharacterized protein</fullName>
    </submittedName>
</protein>
<evidence type="ECO:0000313" key="2">
    <source>
        <dbReference type="EMBL" id="MFC7140925.1"/>
    </source>
</evidence>
<dbReference type="GeneID" id="78821231"/>
<dbReference type="AlphaFoldDB" id="A0ABD5Y0K6"/>
<gene>
    <name evidence="2" type="ORF">ACFQMA_13960</name>
</gene>
<feature type="region of interest" description="Disordered" evidence="1">
    <location>
        <begin position="1"/>
        <end position="23"/>
    </location>
</feature>
<organism evidence="2 3">
    <name type="scientific">Halosimplex aquaticum</name>
    <dbReference type="NCBI Taxonomy" id="3026162"/>
    <lineage>
        <taxon>Archaea</taxon>
        <taxon>Methanobacteriati</taxon>
        <taxon>Methanobacteriota</taxon>
        <taxon>Stenosarchaea group</taxon>
        <taxon>Halobacteria</taxon>
        <taxon>Halobacteriales</taxon>
        <taxon>Haloarculaceae</taxon>
        <taxon>Halosimplex</taxon>
    </lineage>
</organism>
<proteinExistence type="predicted"/>
<evidence type="ECO:0000256" key="1">
    <source>
        <dbReference type="SAM" id="MobiDB-lite"/>
    </source>
</evidence>
<dbReference type="Proteomes" id="UP001596432">
    <property type="component" value="Unassembled WGS sequence"/>
</dbReference>
<comment type="caution">
    <text evidence="2">The sequence shown here is derived from an EMBL/GenBank/DDBJ whole genome shotgun (WGS) entry which is preliminary data.</text>
</comment>
<accession>A0ABD5Y0K6</accession>